<proteinExistence type="predicted"/>
<dbReference type="Proteomes" id="UP000257109">
    <property type="component" value="Unassembled WGS sequence"/>
</dbReference>
<evidence type="ECO:0000313" key="1">
    <source>
        <dbReference type="EMBL" id="RDY09215.1"/>
    </source>
</evidence>
<name>A0A371I2G3_MUCPR</name>
<feature type="non-terminal residue" evidence="1">
    <location>
        <position position="1"/>
    </location>
</feature>
<evidence type="ECO:0008006" key="3">
    <source>
        <dbReference type="Google" id="ProtNLM"/>
    </source>
</evidence>
<comment type="caution">
    <text evidence="1">The sequence shown here is derived from an EMBL/GenBank/DDBJ whole genome shotgun (WGS) entry which is preliminary data.</text>
</comment>
<gene>
    <name evidence="1" type="ORF">CR513_06456</name>
</gene>
<sequence>MRKNKRDPREATRVKDQSLCTFMFVFLHLLCLEQQLYSFKMVDLKSITFDYLKNINVKLDCEDKVLLLLNSLPKSFEHFKDVILYGKDQTISLDKYKNFVDVAIASGGYESVKVLVELTYEMQRNWVMDFKSQRRWSDASRQQQIMQGYSTIIEHGMIKIFNGASIVSKGTKRNKLNLELKCISSRPFEYVHLNLWGPLRMMSFGRENQLGTKVKVLRSNNGLEYVIECPYSTIGFKTPTEMWIGKPIDYFKLRVFGSLVFAHTKQDKLKAQAIKSLLGHKLWKLDLRESRCVISRDVTFDETIIGMMCKSLEESSLEKIKEKVQVMTWKLVNLPKNQMIIGCKWIVKKNEGILGVEKERYKVRVLAKGFTHVEGI</sequence>
<protein>
    <recommendedName>
        <fullName evidence="3">Reverse transcriptase Ty1/copia-type domain-containing protein</fullName>
    </recommendedName>
</protein>
<dbReference type="AlphaFoldDB" id="A0A371I2G3"/>
<evidence type="ECO:0000313" key="2">
    <source>
        <dbReference type="Proteomes" id="UP000257109"/>
    </source>
</evidence>
<keyword evidence="2" id="KW-1185">Reference proteome</keyword>
<reference evidence="1" key="1">
    <citation type="submission" date="2018-05" db="EMBL/GenBank/DDBJ databases">
        <title>Draft genome of Mucuna pruriens seed.</title>
        <authorList>
            <person name="Nnadi N.E."/>
            <person name="Vos R."/>
            <person name="Hasami M.H."/>
            <person name="Devisetty U.K."/>
            <person name="Aguiy J.C."/>
        </authorList>
    </citation>
    <scope>NUCLEOTIDE SEQUENCE [LARGE SCALE GENOMIC DNA]</scope>
    <source>
        <strain evidence="1">JCA_2017</strain>
    </source>
</reference>
<organism evidence="1 2">
    <name type="scientific">Mucuna pruriens</name>
    <name type="common">Velvet bean</name>
    <name type="synonym">Dolichos pruriens</name>
    <dbReference type="NCBI Taxonomy" id="157652"/>
    <lineage>
        <taxon>Eukaryota</taxon>
        <taxon>Viridiplantae</taxon>
        <taxon>Streptophyta</taxon>
        <taxon>Embryophyta</taxon>
        <taxon>Tracheophyta</taxon>
        <taxon>Spermatophyta</taxon>
        <taxon>Magnoliopsida</taxon>
        <taxon>eudicotyledons</taxon>
        <taxon>Gunneridae</taxon>
        <taxon>Pentapetalae</taxon>
        <taxon>rosids</taxon>
        <taxon>fabids</taxon>
        <taxon>Fabales</taxon>
        <taxon>Fabaceae</taxon>
        <taxon>Papilionoideae</taxon>
        <taxon>50 kb inversion clade</taxon>
        <taxon>NPAAA clade</taxon>
        <taxon>indigoferoid/millettioid clade</taxon>
        <taxon>Phaseoleae</taxon>
        <taxon>Mucuna</taxon>
    </lineage>
</organism>
<dbReference type="EMBL" id="QJKJ01001097">
    <property type="protein sequence ID" value="RDY09215.1"/>
    <property type="molecule type" value="Genomic_DNA"/>
</dbReference>
<accession>A0A371I2G3</accession>